<comment type="caution">
    <text evidence="4">The sequence shown here is derived from an EMBL/GenBank/DDBJ whole genome shotgun (WGS) entry which is preliminary data.</text>
</comment>
<dbReference type="Proteomes" id="UP000239480">
    <property type="component" value="Unassembled WGS sequence"/>
</dbReference>
<protein>
    <submittedName>
        <fullName evidence="4">3-oxoacyl-[acyl-carrier protein] reductase</fullName>
    </submittedName>
</protein>
<evidence type="ECO:0000259" key="3">
    <source>
        <dbReference type="SMART" id="SM00822"/>
    </source>
</evidence>
<dbReference type="RefSeq" id="WP_106204631.1">
    <property type="nucleotide sequence ID" value="NZ_PVTD01000003.1"/>
</dbReference>
<dbReference type="FunFam" id="3.40.50.720:FF:000084">
    <property type="entry name" value="Short-chain dehydrogenase reductase"/>
    <property type="match status" value="1"/>
</dbReference>
<evidence type="ECO:0000313" key="5">
    <source>
        <dbReference type="Proteomes" id="UP000239480"/>
    </source>
</evidence>
<proteinExistence type="inferred from homology"/>
<gene>
    <name evidence="4" type="ORF">CLV78_103113</name>
</gene>
<name>A0A2T0RSV2_9RHOB</name>
<dbReference type="NCBIfam" id="NF005559">
    <property type="entry name" value="PRK07231.1"/>
    <property type="match status" value="1"/>
</dbReference>
<dbReference type="GO" id="GO:0016491">
    <property type="term" value="F:oxidoreductase activity"/>
    <property type="evidence" value="ECO:0007669"/>
    <property type="project" value="UniProtKB-KW"/>
</dbReference>
<dbReference type="InterPro" id="IPR036291">
    <property type="entry name" value="NAD(P)-bd_dom_sf"/>
</dbReference>
<feature type="domain" description="Ketoreductase" evidence="3">
    <location>
        <begin position="6"/>
        <end position="189"/>
    </location>
</feature>
<dbReference type="SMART" id="SM00822">
    <property type="entry name" value="PKS_KR"/>
    <property type="match status" value="1"/>
</dbReference>
<dbReference type="SUPFAM" id="SSF51735">
    <property type="entry name" value="NAD(P)-binding Rossmann-fold domains"/>
    <property type="match status" value="1"/>
</dbReference>
<comment type="similarity">
    <text evidence="1">Belongs to the short-chain dehydrogenases/reductases (SDR) family.</text>
</comment>
<dbReference type="Gene3D" id="3.40.50.720">
    <property type="entry name" value="NAD(P)-binding Rossmann-like Domain"/>
    <property type="match status" value="1"/>
</dbReference>
<dbReference type="AlphaFoldDB" id="A0A2T0RSV2"/>
<dbReference type="PANTHER" id="PTHR43639:SF1">
    <property type="entry name" value="SHORT-CHAIN DEHYDROGENASE_REDUCTASE FAMILY PROTEIN"/>
    <property type="match status" value="1"/>
</dbReference>
<dbReference type="PRINTS" id="PR00081">
    <property type="entry name" value="GDHRDH"/>
</dbReference>
<dbReference type="InterPro" id="IPR002347">
    <property type="entry name" value="SDR_fam"/>
</dbReference>
<evidence type="ECO:0000256" key="1">
    <source>
        <dbReference type="ARBA" id="ARBA00006484"/>
    </source>
</evidence>
<keyword evidence="5" id="KW-1185">Reference proteome</keyword>
<dbReference type="OrthoDB" id="198783at2"/>
<dbReference type="EMBL" id="PVTD01000003">
    <property type="protein sequence ID" value="PRY24248.1"/>
    <property type="molecule type" value="Genomic_DNA"/>
</dbReference>
<keyword evidence="2" id="KW-0560">Oxidoreductase</keyword>
<sequence length="248" mass="25925">MKLDGKVAIVTGGGRDIGRACALRLASEGCAVAVNYLRSADGAERTVEEILAAGGRAFSVQGDMTRPKAVRALVERTVSEWDSIDILIPNAGGLIGRKTLPEMTLDHWRAVFDVNVTSAMLLVQAAHPFMNDGGSVTMLASQAGRDGGGHGAVAYGMAKGAIMAMTRGMAKELGPAIRVNAMCPGLIDTDFHNIFTKQEVRARIANASALQREGSAEEVADLALFLASDEASFITGACLDVNGGTIFS</sequence>
<dbReference type="CDD" id="cd05233">
    <property type="entry name" value="SDR_c"/>
    <property type="match status" value="1"/>
</dbReference>
<dbReference type="InterPro" id="IPR057326">
    <property type="entry name" value="KR_dom"/>
</dbReference>
<evidence type="ECO:0000313" key="4">
    <source>
        <dbReference type="EMBL" id="PRY24248.1"/>
    </source>
</evidence>
<accession>A0A2T0RSV2</accession>
<organism evidence="4 5">
    <name type="scientific">Aliiruegeria haliotis</name>
    <dbReference type="NCBI Taxonomy" id="1280846"/>
    <lineage>
        <taxon>Bacteria</taxon>
        <taxon>Pseudomonadati</taxon>
        <taxon>Pseudomonadota</taxon>
        <taxon>Alphaproteobacteria</taxon>
        <taxon>Rhodobacterales</taxon>
        <taxon>Roseobacteraceae</taxon>
        <taxon>Aliiruegeria</taxon>
    </lineage>
</organism>
<dbReference type="Pfam" id="PF13561">
    <property type="entry name" value="adh_short_C2"/>
    <property type="match status" value="1"/>
</dbReference>
<dbReference type="PANTHER" id="PTHR43639">
    <property type="entry name" value="OXIDOREDUCTASE, SHORT-CHAIN DEHYDROGENASE/REDUCTASE FAMILY (AFU_ORTHOLOGUE AFUA_5G02870)"/>
    <property type="match status" value="1"/>
</dbReference>
<evidence type="ECO:0000256" key="2">
    <source>
        <dbReference type="ARBA" id="ARBA00023002"/>
    </source>
</evidence>
<reference evidence="4 5" key="1">
    <citation type="submission" date="2018-03" db="EMBL/GenBank/DDBJ databases">
        <title>Genomic Encyclopedia of Archaeal and Bacterial Type Strains, Phase II (KMG-II): from individual species to whole genera.</title>
        <authorList>
            <person name="Goeker M."/>
        </authorList>
    </citation>
    <scope>NUCLEOTIDE SEQUENCE [LARGE SCALE GENOMIC DNA]</scope>
    <source>
        <strain evidence="4 5">DSM 29328</strain>
    </source>
</reference>